<proteinExistence type="predicted"/>
<dbReference type="Proteomes" id="UP001374579">
    <property type="component" value="Unassembled WGS sequence"/>
</dbReference>
<name>A0AAN9B0N2_9CAEN</name>
<organism evidence="1 2">
    <name type="scientific">Littorina saxatilis</name>
    <dbReference type="NCBI Taxonomy" id="31220"/>
    <lineage>
        <taxon>Eukaryota</taxon>
        <taxon>Metazoa</taxon>
        <taxon>Spiralia</taxon>
        <taxon>Lophotrochozoa</taxon>
        <taxon>Mollusca</taxon>
        <taxon>Gastropoda</taxon>
        <taxon>Caenogastropoda</taxon>
        <taxon>Littorinimorpha</taxon>
        <taxon>Littorinoidea</taxon>
        <taxon>Littorinidae</taxon>
        <taxon>Littorina</taxon>
    </lineage>
</organism>
<keyword evidence="2" id="KW-1185">Reference proteome</keyword>
<protein>
    <submittedName>
        <fullName evidence="1">Uncharacterized protein</fullName>
    </submittedName>
</protein>
<dbReference type="AlphaFoldDB" id="A0AAN9B0N2"/>
<sequence length="123" mass="14165">MEDGRIPKDLLYGELASGKRAQGRPQLRYRDVCKRDMKALDMDINGWEDLAQDRARWRQELKRSLAKGEEKLKLASEAQRLKTKEKNSKVTTSDTVHKCGRCGRDCHSRIGLHSHNRRCSSAK</sequence>
<dbReference type="EMBL" id="JBAMIC010000014">
    <property type="protein sequence ID" value="KAK7095695.1"/>
    <property type="molecule type" value="Genomic_DNA"/>
</dbReference>
<accession>A0AAN9B0N2</accession>
<gene>
    <name evidence="1" type="ORF">V1264_005069</name>
</gene>
<reference evidence="1 2" key="1">
    <citation type="submission" date="2024-02" db="EMBL/GenBank/DDBJ databases">
        <title>Chromosome-scale genome assembly of the rough periwinkle Littorina saxatilis.</title>
        <authorList>
            <person name="De Jode A."/>
            <person name="Faria R."/>
            <person name="Formenti G."/>
            <person name="Sims Y."/>
            <person name="Smith T.P."/>
            <person name="Tracey A."/>
            <person name="Wood J.M.D."/>
            <person name="Zagrodzka Z.B."/>
            <person name="Johannesson K."/>
            <person name="Butlin R.K."/>
            <person name="Leder E.H."/>
        </authorList>
    </citation>
    <scope>NUCLEOTIDE SEQUENCE [LARGE SCALE GENOMIC DNA]</scope>
    <source>
        <strain evidence="1">Snail1</strain>
        <tissue evidence="1">Muscle</tissue>
    </source>
</reference>
<evidence type="ECO:0000313" key="2">
    <source>
        <dbReference type="Proteomes" id="UP001374579"/>
    </source>
</evidence>
<evidence type="ECO:0000313" key="1">
    <source>
        <dbReference type="EMBL" id="KAK7095695.1"/>
    </source>
</evidence>
<comment type="caution">
    <text evidence="1">The sequence shown here is derived from an EMBL/GenBank/DDBJ whole genome shotgun (WGS) entry which is preliminary data.</text>
</comment>